<dbReference type="Gene3D" id="3.90.76.10">
    <property type="entry name" value="Dipeptide-binding Protein, Domain 1"/>
    <property type="match status" value="1"/>
</dbReference>
<gene>
    <name evidence="5" type="ORF">D3272_04470</name>
</gene>
<dbReference type="CDD" id="cd08503">
    <property type="entry name" value="PBP2_NikA_DppA_OppA_like_17"/>
    <property type="match status" value="1"/>
</dbReference>
<dbReference type="GO" id="GO:0015833">
    <property type="term" value="P:peptide transport"/>
    <property type="evidence" value="ECO:0007669"/>
    <property type="project" value="TreeGrafter"/>
</dbReference>
<sequence length="551" mass="59816">MKQFKSIDALRRGLGAVENDLVDEILAGRLDRRSFLRHGSVMGLSLSTLGGLAGAVGLVAPRRAMAQGKPGDTIRVAIATPAGAVDPVTVADDGGLTMLIQAGEFLCVTQADLTLKPVLATSWSHNDDSSVWTFKLRPGVKFISGGTLKADDVIATIDRLADPANASNALSAFKGILSKGNARKVDDLTVEFHLDAPYGAFPYVVSSDNYNCIILPASYKGDYEKNWDGTGPFKLDKFTPKVGASFVRNPDYWGDKALPDRTEFTYFDALQPRILALQGGQVDLIDQLPVIGGQALLNDPNVTIIREKSTAHQQVHMRCDAGPFADKRVRRAMALTLDRQKLVAGLLRGYGEIGNDTPFATVYPSAAPTIAQRKQDIAEAKQLLEAAGVGKGFKVNLTTETYLEIPQYAVLLQNFARAVGIDIELKIESQDAYYGKAVFGQSDWLDSTMGITDYGHRGVPNVFLRAPLLSDGSWNAAHFKNKDYDALVDQFGRTSDVGGQRDLAAKIETLLLDETPVLFGYFFDYLVPTRKGLAGIPPIPNRLFLDRAGFV</sequence>
<evidence type="ECO:0000256" key="3">
    <source>
        <dbReference type="SAM" id="Phobius"/>
    </source>
</evidence>
<dbReference type="Proteomes" id="UP000289411">
    <property type="component" value="Unassembled WGS sequence"/>
</dbReference>
<keyword evidence="3" id="KW-1133">Transmembrane helix</keyword>
<dbReference type="Pfam" id="PF00496">
    <property type="entry name" value="SBP_bac_5"/>
    <property type="match status" value="1"/>
</dbReference>
<keyword evidence="6" id="KW-1185">Reference proteome</keyword>
<comment type="subcellular location">
    <subcellularLocation>
        <location evidence="1">Periplasm</location>
    </subcellularLocation>
</comment>
<evidence type="ECO:0000256" key="1">
    <source>
        <dbReference type="ARBA" id="ARBA00004418"/>
    </source>
</evidence>
<dbReference type="Gene3D" id="3.10.105.10">
    <property type="entry name" value="Dipeptide-binding Protein, Domain 3"/>
    <property type="match status" value="1"/>
</dbReference>
<dbReference type="PROSITE" id="PS51318">
    <property type="entry name" value="TAT"/>
    <property type="match status" value="1"/>
</dbReference>
<dbReference type="EMBL" id="QYBC01000003">
    <property type="protein sequence ID" value="RYB06596.1"/>
    <property type="molecule type" value="Genomic_DNA"/>
</dbReference>
<dbReference type="GO" id="GO:0030288">
    <property type="term" value="C:outer membrane-bounded periplasmic space"/>
    <property type="evidence" value="ECO:0007669"/>
    <property type="project" value="UniProtKB-ARBA"/>
</dbReference>
<dbReference type="PANTHER" id="PTHR30290">
    <property type="entry name" value="PERIPLASMIC BINDING COMPONENT OF ABC TRANSPORTER"/>
    <property type="match status" value="1"/>
</dbReference>
<dbReference type="GO" id="GO:0043190">
    <property type="term" value="C:ATP-binding cassette (ABC) transporter complex"/>
    <property type="evidence" value="ECO:0007669"/>
    <property type="project" value="InterPro"/>
</dbReference>
<organism evidence="5 6">
    <name type="scientific">Lichenibacterium ramalinae</name>
    <dbReference type="NCBI Taxonomy" id="2316527"/>
    <lineage>
        <taxon>Bacteria</taxon>
        <taxon>Pseudomonadati</taxon>
        <taxon>Pseudomonadota</taxon>
        <taxon>Alphaproteobacteria</taxon>
        <taxon>Hyphomicrobiales</taxon>
        <taxon>Lichenihabitantaceae</taxon>
        <taxon>Lichenibacterium</taxon>
    </lineage>
</organism>
<evidence type="ECO:0000256" key="2">
    <source>
        <dbReference type="ARBA" id="ARBA00005695"/>
    </source>
</evidence>
<comment type="caution">
    <text evidence="5">The sequence shown here is derived from an EMBL/GenBank/DDBJ whole genome shotgun (WGS) entry which is preliminary data.</text>
</comment>
<feature type="domain" description="Solute-binding protein family 5" evidence="4">
    <location>
        <begin position="115"/>
        <end position="435"/>
    </location>
</feature>
<dbReference type="InterPro" id="IPR000914">
    <property type="entry name" value="SBP_5_dom"/>
</dbReference>
<evidence type="ECO:0000313" key="5">
    <source>
        <dbReference type="EMBL" id="RYB06596.1"/>
    </source>
</evidence>
<dbReference type="SUPFAM" id="SSF53850">
    <property type="entry name" value="Periplasmic binding protein-like II"/>
    <property type="match status" value="1"/>
</dbReference>
<evidence type="ECO:0000259" key="4">
    <source>
        <dbReference type="Pfam" id="PF00496"/>
    </source>
</evidence>
<reference evidence="5 6" key="1">
    <citation type="submission" date="2018-09" db="EMBL/GenBank/DDBJ databases">
        <authorList>
            <person name="Grouzdev D.S."/>
            <person name="Krutkina M.S."/>
        </authorList>
    </citation>
    <scope>NUCLEOTIDE SEQUENCE [LARGE SCALE GENOMIC DNA]</scope>
    <source>
        <strain evidence="5 6">RmlP001</strain>
    </source>
</reference>
<dbReference type="AlphaFoldDB" id="A0A4Q2REZ7"/>
<dbReference type="OrthoDB" id="9803988at2"/>
<dbReference type="InterPro" id="IPR030678">
    <property type="entry name" value="Peptide/Ni-bd"/>
</dbReference>
<proteinExistence type="inferred from homology"/>
<evidence type="ECO:0000313" key="6">
    <source>
        <dbReference type="Proteomes" id="UP000289411"/>
    </source>
</evidence>
<dbReference type="PIRSF" id="PIRSF002741">
    <property type="entry name" value="MppA"/>
    <property type="match status" value="1"/>
</dbReference>
<keyword evidence="3" id="KW-0472">Membrane</keyword>
<reference evidence="5 6" key="2">
    <citation type="submission" date="2019-02" db="EMBL/GenBank/DDBJ databases">
        <title>'Lichenibacterium ramalinii' gen. nov. sp. nov., 'Lichenibacterium minor' gen. nov. sp. nov.</title>
        <authorList>
            <person name="Pankratov T."/>
        </authorList>
    </citation>
    <scope>NUCLEOTIDE SEQUENCE [LARGE SCALE GENOMIC DNA]</scope>
    <source>
        <strain evidence="5 6">RmlP001</strain>
    </source>
</reference>
<dbReference type="RefSeq" id="WP_129217953.1">
    <property type="nucleotide sequence ID" value="NZ_QYBC01000003.1"/>
</dbReference>
<dbReference type="GO" id="GO:1904680">
    <property type="term" value="F:peptide transmembrane transporter activity"/>
    <property type="evidence" value="ECO:0007669"/>
    <property type="project" value="TreeGrafter"/>
</dbReference>
<dbReference type="InterPro" id="IPR039424">
    <property type="entry name" value="SBP_5"/>
</dbReference>
<accession>A0A4Q2REZ7</accession>
<keyword evidence="3" id="KW-0812">Transmembrane</keyword>
<comment type="similarity">
    <text evidence="2">Belongs to the bacterial solute-binding protein 5 family.</text>
</comment>
<dbReference type="Gene3D" id="3.40.190.10">
    <property type="entry name" value="Periplasmic binding protein-like II"/>
    <property type="match status" value="1"/>
</dbReference>
<name>A0A4Q2REZ7_9HYPH</name>
<feature type="transmembrane region" description="Helical" evidence="3">
    <location>
        <begin position="39"/>
        <end position="60"/>
    </location>
</feature>
<protein>
    <submittedName>
        <fullName evidence="5">ABC transporter substrate-binding protein</fullName>
    </submittedName>
</protein>
<dbReference type="InterPro" id="IPR006311">
    <property type="entry name" value="TAT_signal"/>
</dbReference>